<name>A0A9D2IKF8_9FIRM</name>
<evidence type="ECO:0000259" key="1">
    <source>
        <dbReference type="Pfam" id="PF18765"/>
    </source>
</evidence>
<dbReference type="EMBL" id="DXCD01000183">
    <property type="protein sequence ID" value="HIZ13665.1"/>
    <property type="molecule type" value="Genomic_DNA"/>
</dbReference>
<dbReference type="InterPro" id="IPR041633">
    <property type="entry name" value="Polbeta"/>
</dbReference>
<evidence type="ECO:0000313" key="3">
    <source>
        <dbReference type="Proteomes" id="UP000824017"/>
    </source>
</evidence>
<feature type="domain" description="Polymerase beta nucleotidyltransferase" evidence="1">
    <location>
        <begin position="12"/>
        <end position="96"/>
    </location>
</feature>
<dbReference type="Pfam" id="PF18765">
    <property type="entry name" value="Polbeta"/>
    <property type="match status" value="1"/>
</dbReference>
<organism evidence="2 3">
    <name type="scientific">Candidatus Mediterraneibacter stercorigallinarum</name>
    <dbReference type="NCBI Taxonomy" id="2838686"/>
    <lineage>
        <taxon>Bacteria</taxon>
        <taxon>Bacillati</taxon>
        <taxon>Bacillota</taxon>
        <taxon>Clostridia</taxon>
        <taxon>Lachnospirales</taxon>
        <taxon>Lachnospiraceae</taxon>
        <taxon>Mediterraneibacter</taxon>
    </lineage>
</organism>
<accession>A0A9D2IKF8</accession>
<dbReference type="InterPro" id="IPR043519">
    <property type="entry name" value="NT_sf"/>
</dbReference>
<comment type="caution">
    <text evidence="2">The sequence shown here is derived from an EMBL/GenBank/DDBJ whole genome shotgun (WGS) entry which is preliminary data.</text>
</comment>
<reference evidence="2" key="2">
    <citation type="submission" date="2021-04" db="EMBL/GenBank/DDBJ databases">
        <authorList>
            <person name="Gilroy R."/>
        </authorList>
    </citation>
    <scope>NUCLEOTIDE SEQUENCE</scope>
    <source>
        <strain evidence="2">ChiGjej1B1-13045</strain>
    </source>
</reference>
<sequence length="97" mass="11051">MSETGIREDVLEEIRSLAQKHHIDKVILFGSRARGDFQKTSDIDLAVSGGDFDRFALDVDEETSTLLEYDIVSLDRCMQAELRDSIEKEGKVIYEKI</sequence>
<dbReference type="Proteomes" id="UP000824017">
    <property type="component" value="Unassembled WGS sequence"/>
</dbReference>
<dbReference type="AlphaFoldDB" id="A0A9D2IKF8"/>
<dbReference type="SUPFAM" id="SSF81301">
    <property type="entry name" value="Nucleotidyltransferase"/>
    <property type="match status" value="1"/>
</dbReference>
<evidence type="ECO:0000313" key="2">
    <source>
        <dbReference type="EMBL" id="HIZ13665.1"/>
    </source>
</evidence>
<dbReference type="CDD" id="cd05403">
    <property type="entry name" value="NT_KNTase_like"/>
    <property type="match status" value="1"/>
</dbReference>
<dbReference type="Gene3D" id="3.30.460.10">
    <property type="entry name" value="Beta Polymerase, domain 2"/>
    <property type="match status" value="1"/>
</dbReference>
<reference evidence="2" key="1">
    <citation type="journal article" date="2021" name="PeerJ">
        <title>Extensive microbial diversity within the chicken gut microbiome revealed by metagenomics and culture.</title>
        <authorList>
            <person name="Gilroy R."/>
            <person name="Ravi A."/>
            <person name="Getino M."/>
            <person name="Pursley I."/>
            <person name="Horton D.L."/>
            <person name="Alikhan N.F."/>
            <person name="Baker D."/>
            <person name="Gharbi K."/>
            <person name="Hall N."/>
            <person name="Watson M."/>
            <person name="Adriaenssens E.M."/>
            <person name="Foster-Nyarko E."/>
            <person name="Jarju S."/>
            <person name="Secka A."/>
            <person name="Antonio M."/>
            <person name="Oren A."/>
            <person name="Chaudhuri R.R."/>
            <person name="La Ragione R."/>
            <person name="Hildebrand F."/>
            <person name="Pallen M.J."/>
        </authorList>
    </citation>
    <scope>NUCLEOTIDE SEQUENCE</scope>
    <source>
        <strain evidence="2">ChiGjej1B1-13045</strain>
    </source>
</reference>
<protein>
    <submittedName>
        <fullName evidence="2">Nucleotidyltransferase domain-containing protein</fullName>
    </submittedName>
</protein>
<gene>
    <name evidence="2" type="ORF">H9817_07055</name>
</gene>
<proteinExistence type="predicted"/>